<reference evidence="4 5" key="1">
    <citation type="journal article" date="2009" name="Infect. Immun.">
        <title>Comparative genomics reveal extensive transposon-mediated genomic plasticity and diversity among potential effector proteins within the genus Coxiella.</title>
        <authorList>
            <person name="Beare P.A."/>
            <person name="Unsworth N."/>
            <person name="Andoh M."/>
            <person name="Voth D.E."/>
            <person name="Omsland A."/>
            <person name="Gilk S.D."/>
            <person name="Williams K.P."/>
            <person name="Sobral B.W."/>
            <person name="Kupko J.J.III."/>
            <person name="Porcella S.F."/>
            <person name="Samuel J.E."/>
            <person name="Heinzen R.A."/>
        </authorList>
    </citation>
    <scope>NUCLEOTIDE SEQUENCE [LARGE SCALE GENOMIC DNA]</scope>
    <source>
        <strain evidence="4 5">Dugway 5J108-111</strain>
    </source>
</reference>
<dbReference type="AlphaFoldDB" id="A9KDL6"/>
<keyword evidence="2" id="KW-0812">Transmembrane</keyword>
<dbReference type="PANTHER" id="PTHR30329:SF21">
    <property type="entry name" value="LIPOPROTEIN YIAD-RELATED"/>
    <property type="match status" value="1"/>
</dbReference>
<evidence type="ECO:0000256" key="2">
    <source>
        <dbReference type="SAM" id="Phobius"/>
    </source>
</evidence>
<dbReference type="PANTHER" id="PTHR30329">
    <property type="entry name" value="STATOR ELEMENT OF FLAGELLAR MOTOR COMPLEX"/>
    <property type="match status" value="1"/>
</dbReference>
<accession>A9KDL6</accession>
<dbReference type="SUPFAM" id="SSF103088">
    <property type="entry name" value="OmpA-like"/>
    <property type="match status" value="1"/>
</dbReference>
<dbReference type="PROSITE" id="PS51123">
    <property type="entry name" value="OMPA_2"/>
    <property type="match status" value="1"/>
</dbReference>
<evidence type="ECO:0000313" key="4">
    <source>
        <dbReference type="EMBL" id="ABS76937.2"/>
    </source>
</evidence>
<keyword evidence="1 2" id="KW-0472">Membrane</keyword>
<dbReference type="InterPro" id="IPR036737">
    <property type="entry name" value="OmpA-like_sf"/>
</dbReference>
<proteinExistence type="predicted"/>
<evidence type="ECO:0000313" key="5">
    <source>
        <dbReference type="Proteomes" id="UP000008555"/>
    </source>
</evidence>
<feature type="domain" description="OmpA-like" evidence="3">
    <location>
        <begin position="89"/>
        <end position="206"/>
    </location>
</feature>
<protein>
    <submittedName>
        <fullName evidence="4">IcmN protein, OmpA family</fullName>
    </submittedName>
</protein>
<gene>
    <name evidence="4" type="primary">icmN</name>
    <name evidence="4" type="ordered locus">CBUD_0367</name>
</gene>
<feature type="transmembrane region" description="Helical" evidence="2">
    <location>
        <begin position="30"/>
        <end position="50"/>
    </location>
</feature>
<keyword evidence="2" id="KW-1133">Transmembrane helix</keyword>
<dbReference type="KEGG" id="cbd:CBUD_0367"/>
<dbReference type="Proteomes" id="UP000008555">
    <property type="component" value="Chromosome"/>
</dbReference>
<dbReference type="Gene3D" id="3.30.1330.60">
    <property type="entry name" value="OmpA-like domain"/>
    <property type="match status" value="1"/>
</dbReference>
<dbReference type="CDD" id="cd07185">
    <property type="entry name" value="OmpA_C-like"/>
    <property type="match status" value="1"/>
</dbReference>
<evidence type="ECO:0000259" key="3">
    <source>
        <dbReference type="PROSITE" id="PS51123"/>
    </source>
</evidence>
<dbReference type="EMBL" id="CP000733">
    <property type="protein sequence ID" value="ABS76937.2"/>
    <property type="molecule type" value="Genomic_DNA"/>
</dbReference>
<dbReference type="GO" id="GO:0016020">
    <property type="term" value="C:membrane"/>
    <property type="evidence" value="ECO:0007669"/>
    <property type="project" value="UniProtKB-UniRule"/>
</dbReference>
<dbReference type="HOGENOM" id="CLU_1568117_0_0_6"/>
<name>A9KDL6_COXBN</name>
<sequence length="212" mass="23903">MRTKHVLSVKQTSHSPYEAKRDTGIASFRFVSYGLLLALGMSLSACSSYTTVSSAPVYTIPAPKPSLAKIRAHYIHRLQADGVQVIKLGETMRFVLLSDCLFKPDSANLRSDYRPTLKALARLMKTYDKVNVQVAAYTDNNGHIERQQALTTRQAQVVASFLWSRGINARLAYAVGYNRKNPVDYNGSSHGRFNNRRVEISFRFYPEYVPYA</sequence>
<dbReference type="InterPro" id="IPR006665">
    <property type="entry name" value="OmpA-like"/>
</dbReference>
<dbReference type="RefSeq" id="WP_011996543.1">
    <property type="nucleotide sequence ID" value="NC_009727.1"/>
</dbReference>
<organism evidence="4 5">
    <name type="scientific">Coxiella burnetii (strain Dugway 5J108-111)</name>
    <dbReference type="NCBI Taxonomy" id="434922"/>
    <lineage>
        <taxon>Bacteria</taxon>
        <taxon>Pseudomonadati</taxon>
        <taxon>Pseudomonadota</taxon>
        <taxon>Gammaproteobacteria</taxon>
        <taxon>Legionellales</taxon>
        <taxon>Coxiellaceae</taxon>
        <taxon>Coxiella</taxon>
    </lineage>
</organism>
<dbReference type="InterPro" id="IPR050330">
    <property type="entry name" value="Bact_OuterMem_StrucFunc"/>
</dbReference>
<evidence type="ECO:0000256" key="1">
    <source>
        <dbReference type="PROSITE-ProRule" id="PRU00473"/>
    </source>
</evidence>
<dbReference type="Pfam" id="PF00691">
    <property type="entry name" value="OmpA"/>
    <property type="match status" value="1"/>
</dbReference>